<accession>A0AAV9RG42</accession>
<gene>
    <name evidence="1" type="ORF">CRENBAI_008267</name>
</gene>
<dbReference type="AlphaFoldDB" id="A0AAV9RG42"/>
<evidence type="ECO:0000313" key="2">
    <source>
        <dbReference type="Proteomes" id="UP001311232"/>
    </source>
</evidence>
<keyword evidence="2" id="KW-1185">Reference proteome</keyword>
<sequence>MEDFIGRWKEYFEDLLLNPAVMPSLVEAETGDSQMYSFITQPAMNMQLEFVSLNSGLMAPAPTPFNSL</sequence>
<proteinExistence type="predicted"/>
<name>A0AAV9RG42_9TELE</name>
<organism evidence="1 2">
    <name type="scientific">Crenichthys baileyi</name>
    <name type="common">White River springfish</name>
    <dbReference type="NCBI Taxonomy" id="28760"/>
    <lineage>
        <taxon>Eukaryota</taxon>
        <taxon>Metazoa</taxon>
        <taxon>Chordata</taxon>
        <taxon>Craniata</taxon>
        <taxon>Vertebrata</taxon>
        <taxon>Euteleostomi</taxon>
        <taxon>Actinopterygii</taxon>
        <taxon>Neopterygii</taxon>
        <taxon>Teleostei</taxon>
        <taxon>Neoteleostei</taxon>
        <taxon>Acanthomorphata</taxon>
        <taxon>Ovalentaria</taxon>
        <taxon>Atherinomorphae</taxon>
        <taxon>Cyprinodontiformes</taxon>
        <taxon>Goodeidae</taxon>
        <taxon>Crenichthys</taxon>
    </lineage>
</organism>
<dbReference type="Proteomes" id="UP001311232">
    <property type="component" value="Unassembled WGS sequence"/>
</dbReference>
<reference evidence="1 2" key="1">
    <citation type="submission" date="2021-06" db="EMBL/GenBank/DDBJ databases">
        <authorList>
            <person name="Palmer J.M."/>
        </authorList>
    </citation>
    <scope>NUCLEOTIDE SEQUENCE [LARGE SCALE GENOMIC DNA]</scope>
    <source>
        <strain evidence="1 2">MEX-2019</strain>
        <tissue evidence="1">Muscle</tissue>
    </source>
</reference>
<comment type="caution">
    <text evidence="1">The sequence shown here is derived from an EMBL/GenBank/DDBJ whole genome shotgun (WGS) entry which is preliminary data.</text>
</comment>
<evidence type="ECO:0000313" key="1">
    <source>
        <dbReference type="EMBL" id="KAK5607936.1"/>
    </source>
</evidence>
<protein>
    <submittedName>
        <fullName evidence="1">Uncharacterized protein</fullName>
    </submittedName>
</protein>
<dbReference type="EMBL" id="JAHHUM010001900">
    <property type="protein sequence ID" value="KAK5607936.1"/>
    <property type="molecule type" value="Genomic_DNA"/>
</dbReference>